<gene>
    <name evidence="1" type="ordered locus">Amico_1425</name>
</gene>
<sequence>MGRNILKIALNVAILAILAGTVLLSPAMAASDIDIQRLVQEAPDFSLYEKAQGIVWLKDHHYTLLADGSMETDICWVVLVRDTIDPSWQDWSLPAPEGGSVEIMKAEVYDPASALLIKTAEVSSQEVEGRSLYHVHFPARDEVIWVLSYRVRSPRKLGVDGYVRTGLTLPLWEQFITVDVPAGSSFSWLASENDEPVLQKQAGRDRYLWHIVNRPIWRGTSLLSSFEPFIAFSMQQGEDAYYRLFQSMEGVTVPDAPASVVSIAKNANHMKAGNEIIQYVKNQPSFPDFVADNLLRTVIPEKGAWSDWEKTIILARWLPLAGWQVNLKWVTAADIAKDTPVTRGFLLKPILEASIPGSGTFYFDIRQGLSLGNTPPSLWGSRICGIVDRKLTSDVIQGGGAADHRLSLRWNLNLDESGYLSGHASFLLRNGWAGLFFGGKTPDISTAASILSNSTGLQFDSGQGEIKKLKYGYEIIFPVKVFGAITGASGKQMLVKLPTFTPRCLKELVTVRSPFSVQFPFAVEMEYDLRIPDSMSVLALPGTSGKDMGKVKYYENLTYKKKKHTVNGSARVVVSVDRFDGSLASALSESLRRFADFNTKTLPLRAK</sequence>
<dbReference type="KEGG" id="aco:Amico_1425"/>
<dbReference type="AlphaFoldDB" id="D5EG60"/>
<evidence type="ECO:0008006" key="3">
    <source>
        <dbReference type="Google" id="ProtNLM"/>
    </source>
</evidence>
<evidence type="ECO:0000313" key="2">
    <source>
        <dbReference type="Proteomes" id="UP000002366"/>
    </source>
</evidence>
<proteinExistence type="predicted"/>
<dbReference type="Proteomes" id="UP000002366">
    <property type="component" value="Chromosome"/>
</dbReference>
<dbReference type="eggNOG" id="ENOG502ZAR0">
    <property type="taxonomic scope" value="Bacteria"/>
</dbReference>
<reference evidence="1 2" key="1">
    <citation type="journal article" date="2010" name="Stand. Genomic Sci.">
        <title>Complete genome sequence of Aminobacterium colombiense type strain (ALA-1).</title>
        <authorList>
            <person name="Chertkov O."/>
            <person name="Sikorski J."/>
            <person name="Brambilla E."/>
            <person name="Lapidus A."/>
            <person name="Copeland A."/>
            <person name="Glavina Del Rio T."/>
            <person name="Nolan M."/>
            <person name="Lucas S."/>
            <person name="Tice H."/>
            <person name="Cheng J.F."/>
            <person name="Han C."/>
            <person name="Detter J.C."/>
            <person name="Bruce D."/>
            <person name="Tapia R."/>
            <person name="Goodwin L."/>
            <person name="Pitluck S."/>
            <person name="Liolios K."/>
            <person name="Ivanova N."/>
            <person name="Mavromatis K."/>
            <person name="Ovchinnikova G."/>
            <person name="Pati A."/>
            <person name="Chen A."/>
            <person name="Palaniappan K."/>
            <person name="Land M."/>
            <person name="Hauser L."/>
            <person name="Chang Y.J."/>
            <person name="Jeffries C.D."/>
            <person name="Spring S."/>
            <person name="Rohde M."/>
            <person name="Goker M."/>
            <person name="Bristow J."/>
            <person name="Eisen J.A."/>
            <person name="Markowitz V."/>
            <person name="Hugenholtz P."/>
            <person name="Kyrpides N.C."/>
            <person name="Klenk H.P."/>
        </authorList>
    </citation>
    <scope>NUCLEOTIDE SEQUENCE [LARGE SCALE GENOMIC DNA]</scope>
    <source>
        <strain evidence="2">DSM 12261 / ALA-1</strain>
    </source>
</reference>
<evidence type="ECO:0000313" key="1">
    <source>
        <dbReference type="EMBL" id="ADE57542.1"/>
    </source>
</evidence>
<dbReference type="RefSeq" id="WP_013048805.1">
    <property type="nucleotide sequence ID" value="NC_014011.1"/>
</dbReference>
<dbReference type="STRING" id="572547.Amico_1425"/>
<dbReference type="EMBL" id="CP001997">
    <property type="protein sequence ID" value="ADE57542.1"/>
    <property type="molecule type" value="Genomic_DNA"/>
</dbReference>
<dbReference type="OrthoDB" id="791at2"/>
<accession>D5EG60</accession>
<keyword evidence="2" id="KW-1185">Reference proteome</keyword>
<organism evidence="1 2">
    <name type="scientific">Aminobacterium colombiense (strain DSM 12261 / ALA-1)</name>
    <dbReference type="NCBI Taxonomy" id="572547"/>
    <lineage>
        <taxon>Bacteria</taxon>
        <taxon>Thermotogati</taxon>
        <taxon>Synergistota</taxon>
        <taxon>Synergistia</taxon>
        <taxon>Synergistales</taxon>
        <taxon>Aminobacteriaceae</taxon>
        <taxon>Aminobacterium</taxon>
    </lineage>
</organism>
<name>D5EG60_AMICL</name>
<protein>
    <recommendedName>
        <fullName evidence="3">DUF3857 domain-containing protein</fullName>
    </recommendedName>
</protein>
<dbReference type="HOGENOM" id="CLU_448274_0_0_0"/>